<accession>A0A3B1AF57</accession>
<evidence type="ECO:0000313" key="1">
    <source>
        <dbReference type="EMBL" id="VAX04486.1"/>
    </source>
</evidence>
<organism evidence="1">
    <name type="scientific">hydrothermal vent metagenome</name>
    <dbReference type="NCBI Taxonomy" id="652676"/>
    <lineage>
        <taxon>unclassified sequences</taxon>
        <taxon>metagenomes</taxon>
        <taxon>ecological metagenomes</taxon>
    </lineage>
</organism>
<protein>
    <submittedName>
        <fullName evidence="1">Uncharacterized protein</fullName>
    </submittedName>
</protein>
<dbReference type="AlphaFoldDB" id="A0A3B1AF57"/>
<reference evidence="1" key="1">
    <citation type="submission" date="2018-06" db="EMBL/GenBank/DDBJ databases">
        <authorList>
            <person name="Zhirakovskaya E."/>
        </authorList>
    </citation>
    <scope>NUCLEOTIDE SEQUENCE</scope>
</reference>
<sequence length="94" mass="10757">MLPAKINPKDRRMLQASMSIPVLETNPENLPAILSKLEKLEICLLFSISNQQGDDNEEEVLLEVDSREYVKEIVSVWKKSSCPELYESYCNKIA</sequence>
<name>A0A3B1AF57_9ZZZZ</name>
<dbReference type="EMBL" id="UOFV01000473">
    <property type="protein sequence ID" value="VAX04486.1"/>
    <property type="molecule type" value="Genomic_DNA"/>
</dbReference>
<proteinExistence type="predicted"/>
<gene>
    <name evidence="1" type="ORF">MNBD_GAMMA19-2116</name>
</gene>